<evidence type="ECO:0000256" key="1">
    <source>
        <dbReference type="ARBA" id="ARBA00008898"/>
    </source>
</evidence>
<evidence type="ECO:0000259" key="3">
    <source>
        <dbReference type="SMART" id="SM00903"/>
    </source>
</evidence>
<dbReference type="Proteomes" id="UP001274321">
    <property type="component" value="Unassembled WGS sequence"/>
</dbReference>
<dbReference type="PANTHER" id="PTHR30466">
    <property type="entry name" value="FLAVIN REDUCTASE"/>
    <property type="match status" value="1"/>
</dbReference>
<feature type="domain" description="Flavin reductase like" evidence="3">
    <location>
        <begin position="11"/>
        <end position="158"/>
    </location>
</feature>
<dbReference type="InterPro" id="IPR050268">
    <property type="entry name" value="NADH-dep_flavin_reductase"/>
</dbReference>
<comment type="caution">
    <text evidence="4">The sequence shown here is derived from an EMBL/GenBank/DDBJ whole genome shotgun (WGS) entry which is preliminary data.</text>
</comment>
<keyword evidence="2" id="KW-0560">Oxidoreductase</keyword>
<protein>
    <submittedName>
        <fullName evidence="4">Flavin reductase family protein</fullName>
    </submittedName>
</protein>
<dbReference type="SMART" id="SM00903">
    <property type="entry name" value="Flavin_Reduct"/>
    <property type="match status" value="1"/>
</dbReference>
<dbReference type="RefSeq" id="WP_319844934.1">
    <property type="nucleotide sequence ID" value="NZ_JAXAFJ010000007.1"/>
</dbReference>
<dbReference type="InterPro" id="IPR012349">
    <property type="entry name" value="Split_barrel_FMN-bd"/>
</dbReference>
<name>A0ABU4RPQ7_9HYPH</name>
<dbReference type="SUPFAM" id="SSF50475">
    <property type="entry name" value="FMN-binding split barrel"/>
    <property type="match status" value="1"/>
</dbReference>
<dbReference type="Pfam" id="PF01613">
    <property type="entry name" value="Flavin_Reduct"/>
    <property type="match status" value="1"/>
</dbReference>
<reference evidence="4 5" key="1">
    <citation type="submission" date="2023-11" db="EMBL/GenBank/DDBJ databases">
        <authorList>
            <person name="Bao R."/>
        </authorList>
    </citation>
    <scope>NUCLEOTIDE SEQUENCE [LARGE SCALE GENOMIC DNA]</scope>
    <source>
        <strain evidence="4 5">PJ23</strain>
    </source>
</reference>
<organism evidence="4 5">
    <name type="scientific">Terrihabitans rhizophilus</name>
    <dbReference type="NCBI Taxonomy" id="3092662"/>
    <lineage>
        <taxon>Bacteria</taxon>
        <taxon>Pseudomonadati</taxon>
        <taxon>Pseudomonadota</taxon>
        <taxon>Alphaproteobacteria</taxon>
        <taxon>Hyphomicrobiales</taxon>
        <taxon>Terrihabitans</taxon>
    </lineage>
</organism>
<dbReference type="InterPro" id="IPR002563">
    <property type="entry name" value="Flavin_Rdtase-like_dom"/>
</dbReference>
<gene>
    <name evidence="4" type="ORF">SCD90_12100</name>
</gene>
<dbReference type="PANTHER" id="PTHR30466:SF11">
    <property type="entry name" value="FLAVIN-DEPENDENT MONOOXYGENASE, REDUCTASE SUBUNIT HSAB"/>
    <property type="match status" value="1"/>
</dbReference>
<comment type="similarity">
    <text evidence="1">Belongs to the non-flavoprotein flavin reductase family.</text>
</comment>
<evidence type="ECO:0000313" key="5">
    <source>
        <dbReference type="Proteomes" id="UP001274321"/>
    </source>
</evidence>
<keyword evidence="5" id="KW-1185">Reference proteome</keyword>
<dbReference type="EMBL" id="JAXAFJ010000007">
    <property type="protein sequence ID" value="MDX6806807.1"/>
    <property type="molecule type" value="Genomic_DNA"/>
</dbReference>
<evidence type="ECO:0000256" key="2">
    <source>
        <dbReference type="ARBA" id="ARBA00023002"/>
    </source>
</evidence>
<sequence length="164" mass="17440">MINGSEFKKGMRRLAAGVSIITSTEHGQPCGFAATSVSSVTAEPRPSLLVCVNQQATSHDIIHRSGVFCVNLLGEGDAELAQRFSAPGSWEARFEGCDWVPLVTGSPALLGALASFDCEVASAVVVHSHTIFIGEVRDLKLWQEAVAPLLYVDGRFGSLAQARL</sequence>
<proteinExistence type="inferred from homology"/>
<dbReference type="Gene3D" id="2.30.110.10">
    <property type="entry name" value="Electron Transport, Fmn-binding Protein, Chain A"/>
    <property type="match status" value="1"/>
</dbReference>
<evidence type="ECO:0000313" key="4">
    <source>
        <dbReference type="EMBL" id="MDX6806807.1"/>
    </source>
</evidence>
<accession>A0ABU4RPQ7</accession>